<dbReference type="RefSeq" id="WP_016940947.1">
    <property type="nucleotide sequence ID" value="NZ_LT615367.1"/>
</dbReference>
<dbReference type="AlphaFoldDB" id="A0A375A9U1"/>
<sequence>MSKGLTININVPTPYVSLRKYSELTGIPFETCRGMVKSGKIIIRPKEKANEKVEVNLVAMLRDAIASSEI</sequence>
<keyword evidence="2" id="KW-1185">Reference proteome</keyword>
<gene>
    <name evidence="1" type="ORF">DAQ1742_01918</name>
</gene>
<name>A0A375A9U1_9GAMM</name>
<proteinExistence type="predicted"/>
<evidence type="ECO:0008006" key="3">
    <source>
        <dbReference type="Google" id="ProtNLM"/>
    </source>
</evidence>
<dbReference type="KEGG" id="daq:DAQ1742_01918"/>
<dbReference type="Proteomes" id="UP000294820">
    <property type="component" value="Chromosome 1"/>
</dbReference>
<dbReference type="EMBL" id="LT615367">
    <property type="protein sequence ID" value="SLM62848.1"/>
    <property type="molecule type" value="Genomic_DNA"/>
</dbReference>
<accession>A0A375A9U1</accession>
<evidence type="ECO:0000313" key="2">
    <source>
        <dbReference type="Proteomes" id="UP000294820"/>
    </source>
</evidence>
<organism evidence="1 2">
    <name type="scientific">Dickeya aquatica</name>
    <dbReference type="NCBI Taxonomy" id="1401087"/>
    <lineage>
        <taxon>Bacteria</taxon>
        <taxon>Pseudomonadati</taxon>
        <taxon>Pseudomonadota</taxon>
        <taxon>Gammaproteobacteria</taxon>
        <taxon>Enterobacterales</taxon>
        <taxon>Pectobacteriaceae</taxon>
        <taxon>Dickeya</taxon>
    </lineage>
</organism>
<reference evidence="1 2" key="1">
    <citation type="submission" date="2016-09" db="EMBL/GenBank/DDBJ databases">
        <authorList>
            <person name="Reverchon S."/>
            <person name="Nasser W."/>
            <person name="Leonard S."/>
            <person name="Brochier C."/>
            <person name="Duprey A."/>
        </authorList>
    </citation>
    <scope>NUCLEOTIDE SEQUENCE [LARGE SCALE GENOMIC DNA]</scope>
    <source>
        <strain evidence="1 2">174/2</strain>
    </source>
</reference>
<evidence type="ECO:0000313" key="1">
    <source>
        <dbReference type="EMBL" id="SLM62848.1"/>
    </source>
</evidence>
<protein>
    <recommendedName>
        <fullName evidence="3">DNA-binding protein</fullName>
    </recommendedName>
</protein>